<dbReference type="Pfam" id="PF00241">
    <property type="entry name" value="Cofilin_ADF"/>
    <property type="match status" value="1"/>
</dbReference>
<evidence type="ECO:0000256" key="2">
    <source>
        <dbReference type="ARBA" id="ARBA00006844"/>
    </source>
</evidence>
<comment type="similarity">
    <text evidence="2">Belongs to the actin-binding proteins ADF family.</text>
</comment>
<dbReference type="STRING" id="64571.A0A1Y2GU54"/>
<evidence type="ECO:0000256" key="3">
    <source>
        <dbReference type="ARBA" id="ARBA00015630"/>
    </source>
</evidence>
<feature type="domain" description="ADF-H" evidence="6">
    <location>
        <begin position="4"/>
        <end position="135"/>
    </location>
</feature>
<keyword evidence="8" id="KW-1185">Reference proteome</keyword>
<keyword evidence="4" id="KW-0009">Actin-binding</keyword>
<dbReference type="Gene3D" id="3.40.20.10">
    <property type="entry name" value="Severin"/>
    <property type="match status" value="1"/>
</dbReference>
<dbReference type="CDD" id="cd11286">
    <property type="entry name" value="ADF_cofilin_like"/>
    <property type="match status" value="1"/>
</dbReference>
<dbReference type="FunCoup" id="A0A1Y2GU54">
    <property type="interactions" value="166"/>
</dbReference>
<protein>
    <recommendedName>
        <fullName evidence="3">Cofilin</fullName>
    </recommendedName>
    <alternativeName>
        <fullName evidence="5">Actin-depolymerizing factor 1</fullName>
    </alternativeName>
</protein>
<reference evidence="7 8" key="1">
    <citation type="submission" date="2016-07" db="EMBL/GenBank/DDBJ databases">
        <title>Pervasive Adenine N6-methylation of Active Genes in Fungi.</title>
        <authorList>
            <consortium name="DOE Joint Genome Institute"/>
            <person name="Mondo S.J."/>
            <person name="Dannebaum R.O."/>
            <person name="Kuo R.C."/>
            <person name="Labutti K."/>
            <person name="Haridas S."/>
            <person name="Kuo A."/>
            <person name="Salamov A."/>
            <person name="Ahrendt S.R."/>
            <person name="Lipzen A."/>
            <person name="Sullivan W."/>
            <person name="Andreopoulos W.B."/>
            <person name="Clum A."/>
            <person name="Lindquist E."/>
            <person name="Daum C."/>
            <person name="Ramamoorthy G.K."/>
            <person name="Gryganskyi A."/>
            <person name="Culley D."/>
            <person name="Magnuson J.K."/>
            <person name="James T.Y."/>
            <person name="O'Malley M.A."/>
            <person name="Stajich J.E."/>
            <person name="Spatafora J.W."/>
            <person name="Visel A."/>
            <person name="Grigoriev I.V."/>
        </authorList>
    </citation>
    <scope>NUCLEOTIDE SEQUENCE [LARGE SCALE GENOMIC DNA]</scope>
    <source>
        <strain evidence="7 8">NRRL 3116</strain>
    </source>
</reference>
<dbReference type="SMART" id="SM00102">
    <property type="entry name" value="ADF"/>
    <property type="match status" value="1"/>
</dbReference>
<dbReference type="GO" id="GO:0016363">
    <property type="term" value="C:nuclear matrix"/>
    <property type="evidence" value="ECO:0007669"/>
    <property type="project" value="UniProtKB-SubCell"/>
</dbReference>
<dbReference type="PANTHER" id="PTHR11913">
    <property type="entry name" value="COFILIN-RELATED"/>
    <property type="match status" value="1"/>
</dbReference>
<comment type="subcellular location">
    <subcellularLocation>
        <location evidence="1">Nucleus matrix</location>
    </subcellularLocation>
</comment>
<evidence type="ECO:0000256" key="5">
    <source>
        <dbReference type="ARBA" id="ARBA00032427"/>
    </source>
</evidence>
<dbReference type="GO" id="GO:0030042">
    <property type="term" value="P:actin filament depolymerization"/>
    <property type="evidence" value="ECO:0007669"/>
    <property type="project" value="InterPro"/>
</dbReference>
<dbReference type="EMBL" id="MCFF01000011">
    <property type="protein sequence ID" value="ORZ21879.1"/>
    <property type="molecule type" value="Genomic_DNA"/>
</dbReference>
<dbReference type="PROSITE" id="PS51263">
    <property type="entry name" value="ADF_H"/>
    <property type="match status" value="1"/>
</dbReference>
<dbReference type="OrthoDB" id="10249245at2759"/>
<dbReference type="RefSeq" id="XP_021883130.1">
    <property type="nucleotide sequence ID" value="XM_022026448.1"/>
</dbReference>
<name>A0A1Y2GU54_9FUNG</name>
<evidence type="ECO:0000256" key="1">
    <source>
        <dbReference type="ARBA" id="ARBA00004109"/>
    </source>
</evidence>
<dbReference type="GO" id="GO:0015629">
    <property type="term" value="C:actin cytoskeleton"/>
    <property type="evidence" value="ECO:0007669"/>
    <property type="project" value="InterPro"/>
</dbReference>
<dbReference type="InParanoid" id="A0A1Y2GU54"/>
<dbReference type="Proteomes" id="UP000193648">
    <property type="component" value="Unassembled WGS sequence"/>
</dbReference>
<comment type="caution">
    <text evidence="7">The sequence shown here is derived from an EMBL/GenBank/DDBJ whole genome shotgun (WGS) entry which is preliminary data.</text>
</comment>
<evidence type="ECO:0000313" key="8">
    <source>
        <dbReference type="Proteomes" id="UP000193648"/>
    </source>
</evidence>
<dbReference type="InterPro" id="IPR017904">
    <property type="entry name" value="ADF/Cofilin"/>
</dbReference>
<gene>
    <name evidence="7" type="ORF">BCR41DRAFT_369365</name>
</gene>
<sequence>MSSSSGVRPNAECLSAFQELKIGKKYKYIIYKLTGDEITVADKAETATYDQFLEQLPQNDCLWAVYDFDYKTSEGGDRSKIIFFSWSPDNASVKPKMLYASSKDALRRSLNGIATEIQGTDYSEVAYETVLEKVTR</sequence>
<proteinExistence type="inferred from homology"/>
<dbReference type="GeneID" id="33568291"/>
<evidence type="ECO:0000259" key="6">
    <source>
        <dbReference type="PROSITE" id="PS51263"/>
    </source>
</evidence>
<dbReference type="GO" id="GO:0003779">
    <property type="term" value="F:actin binding"/>
    <property type="evidence" value="ECO:0007669"/>
    <property type="project" value="UniProtKB-KW"/>
</dbReference>
<organism evidence="7 8">
    <name type="scientific">Lobosporangium transversale</name>
    <dbReference type="NCBI Taxonomy" id="64571"/>
    <lineage>
        <taxon>Eukaryota</taxon>
        <taxon>Fungi</taxon>
        <taxon>Fungi incertae sedis</taxon>
        <taxon>Mucoromycota</taxon>
        <taxon>Mortierellomycotina</taxon>
        <taxon>Mortierellomycetes</taxon>
        <taxon>Mortierellales</taxon>
        <taxon>Mortierellaceae</taxon>
        <taxon>Lobosporangium</taxon>
    </lineage>
</organism>
<evidence type="ECO:0000313" key="7">
    <source>
        <dbReference type="EMBL" id="ORZ21879.1"/>
    </source>
</evidence>
<dbReference type="SUPFAM" id="SSF55753">
    <property type="entry name" value="Actin depolymerizing proteins"/>
    <property type="match status" value="1"/>
</dbReference>
<dbReference type="AlphaFoldDB" id="A0A1Y2GU54"/>
<evidence type="ECO:0000256" key="4">
    <source>
        <dbReference type="ARBA" id="ARBA00023203"/>
    </source>
</evidence>
<dbReference type="InterPro" id="IPR002108">
    <property type="entry name" value="ADF-H"/>
</dbReference>
<accession>A0A1Y2GU54</accession>
<dbReference type="InterPro" id="IPR029006">
    <property type="entry name" value="ADF-H/Gelsolin-like_dom_sf"/>
</dbReference>